<dbReference type="Pfam" id="PF00072">
    <property type="entry name" value="Response_reg"/>
    <property type="match status" value="1"/>
</dbReference>
<dbReference type="SUPFAM" id="SSF109604">
    <property type="entry name" value="HD-domain/PDEase-like"/>
    <property type="match status" value="1"/>
</dbReference>
<proteinExistence type="predicted"/>
<dbReference type="InterPro" id="IPR052020">
    <property type="entry name" value="Cyclic_di-GMP/3'3'-cGAMP_PDE"/>
</dbReference>
<evidence type="ECO:0000256" key="1">
    <source>
        <dbReference type="PROSITE-ProRule" id="PRU00169"/>
    </source>
</evidence>
<dbReference type="Gene3D" id="1.10.3210.10">
    <property type="entry name" value="Hypothetical protein af1432"/>
    <property type="match status" value="1"/>
</dbReference>
<evidence type="ECO:0000313" key="5">
    <source>
        <dbReference type="EMBL" id="MBE9396163.1"/>
    </source>
</evidence>
<evidence type="ECO:0000313" key="6">
    <source>
        <dbReference type="Proteomes" id="UP000640333"/>
    </source>
</evidence>
<reference evidence="5" key="1">
    <citation type="submission" date="2020-10" db="EMBL/GenBank/DDBJ databases">
        <title>Bacterium isolated from coastal waters sediment.</title>
        <authorList>
            <person name="Chen R.-J."/>
            <person name="Lu D.-C."/>
            <person name="Zhu K.-L."/>
            <person name="Du Z.-J."/>
        </authorList>
    </citation>
    <scope>NUCLEOTIDE SEQUENCE</scope>
    <source>
        <strain evidence="5">N1Y112</strain>
    </source>
</reference>
<keyword evidence="1" id="KW-0597">Phosphoprotein</keyword>
<dbReference type="GO" id="GO:0000160">
    <property type="term" value="P:phosphorelay signal transduction system"/>
    <property type="evidence" value="ECO:0007669"/>
    <property type="project" value="InterPro"/>
</dbReference>
<name>A0A8J7FHH2_9GAMM</name>
<feature type="domain" description="HD-GYP" evidence="4">
    <location>
        <begin position="192"/>
        <end position="388"/>
    </location>
</feature>
<dbReference type="AlphaFoldDB" id="A0A8J7FHH2"/>
<dbReference type="Gene3D" id="3.40.50.2300">
    <property type="match status" value="1"/>
</dbReference>
<keyword evidence="6" id="KW-1185">Reference proteome</keyword>
<feature type="domain" description="Response regulatory" evidence="3">
    <location>
        <begin position="22"/>
        <end position="137"/>
    </location>
</feature>
<dbReference type="SUPFAM" id="SSF52172">
    <property type="entry name" value="CheY-like"/>
    <property type="match status" value="1"/>
</dbReference>
<sequence>MEQLAETAPSDSAGFVANQKIKILCVDDEASVLSSLKRVLRGASYQFFSASCARDGLFILKNQPVDIVISDMRMPEVNGAEFLSDVASQYPNCVRILLTGYSDIESTIQAVNEGQIHRYMRKPWNNEDLILTVSQAVERARLQSENTRLLSQVEKQNQLLMNMNAGLENKVQQRTKQIRLAMGKLHKANLQANDNLKSTIRVFYNLISLNPHLGGRIAVEVGELCKLLATRMNLTKREIRAIHLSGLLYELGLLGSDDELLNKPVYELSPDELNRYRKHPAQAYIALAPATGLQDVATIIKYQYEAYDGTGLPDRLSGTDIPVGARILAIARDYILSVHGRLRKGRSSVDGALRRLEMNADREYDSCIVMKLGDVLPCLQQDVLGQDEWVVSIKQLRVGMQLSRNLFNDNDILLLPEGHRFTNETVRRLQSFEQTDQQLLEIYVFNNE</sequence>
<dbReference type="PANTHER" id="PTHR45228:SF8">
    <property type="entry name" value="TWO-COMPONENT RESPONSE REGULATOR-RELATED"/>
    <property type="match status" value="1"/>
</dbReference>
<dbReference type="RefSeq" id="WP_193951716.1">
    <property type="nucleotide sequence ID" value="NZ_JADEYS010000002.1"/>
</dbReference>
<feature type="modified residue" description="4-aspartylphosphate" evidence="1">
    <location>
        <position position="71"/>
    </location>
</feature>
<dbReference type="InterPro" id="IPR011006">
    <property type="entry name" value="CheY-like_superfamily"/>
</dbReference>
<evidence type="ECO:0000256" key="2">
    <source>
        <dbReference type="SAM" id="Coils"/>
    </source>
</evidence>
<evidence type="ECO:0000259" key="3">
    <source>
        <dbReference type="PROSITE" id="PS50110"/>
    </source>
</evidence>
<protein>
    <submittedName>
        <fullName evidence="5">Response regulator</fullName>
    </submittedName>
</protein>
<keyword evidence="2" id="KW-0175">Coiled coil</keyword>
<dbReference type="Pfam" id="PF13487">
    <property type="entry name" value="HD_5"/>
    <property type="match status" value="1"/>
</dbReference>
<dbReference type="SMART" id="SM00448">
    <property type="entry name" value="REC"/>
    <property type="match status" value="1"/>
</dbReference>
<dbReference type="EMBL" id="JADEYS010000002">
    <property type="protein sequence ID" value="MBE9396163.1"/>
    <property type="molecule type" value="Genomic_DNA"/>
</dbReference>
<dbReference type="PANTHER" id="PTHR45228">
    <property type="entry name" value="CYCLIC DI-GMP PHOSPHODIESTERASE TM_0186-RELATED"/>
    <property type="match status" value="1"/>
</dbReference>
<dbReference type="Proteomes" id="UP000640333">
    <property type="component" value="Unassembled WGS sequence"/>
</dbReference>
<dbReference type="PROSITE" id="PS51832">
    <property type="entry name" value="HD_GYP"/>
    <property type="match status" value="1"/>
</dbReference>
<dbReference type="PROSITE" id="PS50110">
    <property type="entry name" value="RESPONSE_REGULATORY"/>
    <property type="match status" value="1"/>
</dbReference>
<accession>A0A8J7FHH2</accession>
<organism evidence="5 6">
    <name type="scientific">Pontibacterium sinense</name>
    <dbReference type="NCBI Taxonomy" id="2781979"/>
    <lineage>
        <taxon>Bacteria</taxon>
        <taxon>Pseudomonadati</taxon>
        <taxon>Pseudomonadota</taxon>
        <taxon>Gammaproteobacteria</taxon>
        <taxon>Oceanospirillales</taxon>
        <taxon>Oceanospirillaceae</taxon>
        <taxon>Pontibacterium</taxon>
    </lineage>
</organism>
<dbReference type="InterPro" id="IPR037522">
    <property type="entry name" value="HD_GYP_dom"/>
</dbReference>
<comment type="caution">
    <text evidence="5">The sequence shown here is derived from an EMBL/GenBank/DDBJ whole genome shotgun (WGS) entry which is preliminary data.</text>
</comment>
<feature type="coiled-coil region" evidence="2">
    <location>
        <begin position="139"/>
        <end position="170"/>
    </location>
</feature>
<gene>
    <name evidence="5" type="ORF">IOQ59_02685</name>
</gene>
<dbReference type="CDD" id="cd17569">
    <property type="entry name" value="REC_HupR-like"/>
    <property type="match status" value="1"/>
</dbReference>
<dbReference type="InterPro" id="IPR001789">
    <property type="entry name" value="Sig_transdc_resp-reg_receiver"/>
</dbReference>
<evidence type="ECO:0000259" key="4">
    <source>
        <dbReference type="PROSITE" id="PS51832"/>
    </source>
</evidence>